<protein>
    <submittedName>
        <fullName evidence="2">Glycosyltransferase involved in cell wall bisynthesis</fullName>
    </submittedName>
</protein>
<sequence>MQPIVSIIIPVYNGANYVADAIESAINQTYKNIEVIVVNDGSTDNGQTRDICNAYGSQIRYFEKENGGVATAINYGIKQMRGEYFAWLSHDDMFVPTKIERQMKSIINNNDKDCVCFSNFEFVNHNTGETKLFDIKRYCDNAKIEDGLYPILFGLVHFCTVVVSKKRIEEVGFCNEKLRTTQDIEWLFRLLRKKKNIFIDEPLTLVRLHEEQGKRIIKEYTKEQSEAHITFLKSISDDEIVHLFGSKRNYYWNMALFYRRDNNRPPFEYVRELYSKTEREERELKSLEMVRKKMDSFRNKGRIIVFCTGQYGKSLVYEMLSKEIEVDYLSDNNPDKWGGEICGIRIVSPNELSKDDYLFVAKDDPKEIIEDLNNKGFKNVWSYVELEKMMEDVLPKNIPAWEVL</sequence>
<evidence type="ECO:0000313" key="3">
    <source>
        <dbReference type="Proteomes" id="UP000219563"/>
    </source>
</evidence>
<proteinExistence type="predicted"/>
<dbReference type="InterPro" id="IPR029044">
    <property type="entry name" value="Nucleotide-diphossugar_trans"/>
</dbReference>
<organism evidence="2 3">
    <name type="scientific">Pseudobutyrivibrio ruminis DSM 9787</name>
    <dbReference type="NCBI Taxonomy" id="1123011"/>
    <lineage>
        <taxon>Bacteria</taxon>
        <taxon>Bacillati</taxon>
        <taxon>Bacillota</taxon>
        <taxon>Clostridia</taxon>
        <taxon>Lachnospirales</taxon>
        <taxon>Lachnospiraceae</taxon>
        <taxon>Pseudobutyrivibrio</taxon>
    </lineage>
</organism>
<dbReference type="Proteomes" id="UP000219563">
    <property type="component" value="Unassembled WGS sequence"/>
</dbReference>
<dbReference type="SUPFAM" id="SSF53448">
    <property type="entry name" value="Nucleotide-diphospho-sugar transferases"/>
    <property type="match status" value="1"/>
</dbReference>
<dbReference type="AlphaFoldDB" id="A0A285RVT8"/>
<evidence type="ECO:0000313" key="2">
    <source>
        <dbReference type="EMBL" id="SOB98393.1"/>
    </source>
</evidence>
<dbReference type="InterPro" id="IPR001173">
    <property type="entry name" value="Glyco_trans_2-like"/>
</dbReference>
<dbReference type="Gene3D" id="3.90.550.10">
    <property type="entry name" value="Spore Coat Polysaccharide Biosynthesis Protein SpsA, Chain A"/>
    <property type="match status" value="1"/>
</dbReference>
<reference evidence="2 3" key="1">
    <citation type="submission" date="2017-08" db="EMBL/GenBank/DDBJ databases">
        <authorList>
            <person name="de Groot N.N."/>
        </authorList>
    </citation>
    <scope>NUCLEOTIDE SEQUENCE [LARGE SCALE GENOMIC DNA]</scope>
    <source>
        <strain evidence="2 3">DSM 9787</strain>
    </source>
</reference>
<keyword evidence="2" id="KW-0808">Transferase</keyword>
<dbReference type="EMBL" id="OBMR01000004">
    <property type="protein sequence ID" value="SOB98393.1"/>
    <property type="molecule type" value="Genomic_DNA"/>
</dbReference>
<dbReference type="Pfam" id="PF00535">
    <property type="entry name" value="Glycos_transf_2"/>
    <property type="match status" value="1"/>
</dbReference>
<dbReference type="PANTHER" id="PTHR22916:SF3">
    <property type="entry name" value="UDP-GLCNAC:BETAGAL BETA-1,3-N-ACETYLGLUCOSAMINYLTRANSFERASE-LIKE PROTEIN 1"/>
    <property type="match status" value="1"/>
</dbReference>
<dbReference type="GO" id="GO:0016758">
    <property type="term" value="F:hexosyltransferase activity"/>
    <property type="evidence" value="ECO:0007669"/>
    <property type="project" value="UniProtKB-ARBA"/>
</dbReference>
<gene>
    <name evidence="2" type="ORF">SAMN02910411_1438</name>
</gene>
<dbReference type="RefSeq" id="WP_097075976.1">
    <property type="nucleotide sequence ID" value="NZ_OBMR01000004.1"/>
</dbReference>
<dbReference type="Gene3D" id="3.40.50.720">
    <property type="entry name" value="NAD(P)-binding Rossmann-like Domain"/>
    <property type="match status" value="1"/>
</dbReference>
<name>A0A285RVT8_9FIRM</name>
<dbReference type="CDD" id="cd00761">
    <property type="entry name" value="Glyco_tranf_GTA_type"/>
    <property type="match status" value="1"/>
</dbReference>
<dbReference type="PANTHER" id="PTHR22916">
    <property type="entry name" value="GLYCOSYLTRANSFERASE"/>
    <property type="match status" value="1"/>
</dbReference>
<evidence type="ECO:0000259" key="1">
    <source>
        <dbReference type="Pfam" id="PF00535"/>
    </source>
</evidence>
<feature type="domain" description="Glycosyltransferase 2-like" evidence="1">
    <location>
        <begin position="6"/>
        <end position="129"/>
    </location>
</feature>
<accession>A0A285RVT8</accession>